<evidence type="ECO:0000313" key="6">
    <source>
        <dbReference type="Proteomes" id="UP001205185"/>
    </source>
</evidence>
<keyword evidence="6" id="KW-1185">Reference proteome</keyword>
<comment type="caution">
    <text evidence="5">The sequence shown here is derived from an EMBL/GenBank/DDBJ whole genome shotgun (WGS) entry which is preliminary data.</text>
</comment>
<evidence type="ECO:0000256" key="1">
    <source>
        <dbReference type="ARBA" id="ARBA00023015"/>
    </source>
</evidence>
<dbReference type="Proteomes" id="UP001205185">
    <property type="component" value="Unassembled WGS sequence"/>
</dbReference>
<reference evidence="5 6" key="1">
    <citation type="submission" date="2022-06" db="EMBL/GenBank/DDBJ databases">
        <title>Genomic Encyclopedia of Archaeal and Bacterial Type Strains, Phase II (KMG-II): from individual species to whole genera.</title>
        <authorList>
            <person name="Goeker M."/>
        </authorList>
    </citation>
    <scope>NUCLEOTIDE SEQUENCE [LARGE SCALE GENOMIC DNA]</scope>
    <source>
        <strain evidence="5 6">DSM 44255</strain>
    </source>
</reference>
<keyword evidence="2" id="KW-0238">DNA-binding</keyword>
<dbReference type="SUPFAM" id="SSF46894">
    <property type="entry name" value="C-terminal effector domain of the bipartite response regulators"/>
    <property type="match status" value="1"/>
</dbReference>
<gene>
    <name evidence="5" type="ORF">LV75_006475</name>
</gene>
<evidence type="ECO:0000256" key="3">
    <source>
        <dbReference type="ARBA" id="ARBA00023163"/>
    </source>
</evidence>
<dbReference type="EMBL" id="JAMTCO010000019">
    <property type="protein sequence ID" value="MCP2273943.1"/>
    <property type="molecule type" value="Genomic_DNA"/>
</dbReference>
<protein>
    <submittedName>
        <fullName evidence="5">Regulatory protein, luxR family</fullName>
    </submittedName>
</protein>
<dbReference type="SMART" id="SM00421">
    <property type="entry name" value="HTH_LUXR"/>
    <property type="match status" value="1"/>
</dbReference>
<organism evidence="5 6">
    <name type="scientific">Actinokineospora diospyrosa</name>
    <dbReference type="NCBI Taxonomy" id="103728"/>
    <lineage>
        <taxon>Bacteria</taxon>
        <taxon>Bacillati</taxon>
        <taxon>Actinomycetota</taxon>
        <taxon>Actinomycetes</taxon>
        <taxon>Pseudonocardiales</taxon>
        <taxon>Pseudonocardiaceae</taxon>
        <taxon>Actinokineospora</taxon>
    </lineage>
</organism>
<keyword evidence="3" id="KW-0804">Transcription</keyword>
<dbReference type="PANTHER" id="PTHR43214">
    <property type="entry name" value="TWO-COMPONENT RESPONSE REGULATOR"/>
    <property type="match status" value="1"/>
</dbReference>
<dbReference type="InterPro" id="IPR016032">
    <property type="entry name" value="Sig_transdc_resp-reg_C-effctor"/>
</dbReference>
<evidence type="ECO:0000313" key="5">
    <source>
        <dbReference type="EMBL" id="MCP2273943.1"/>
    </source>
</evidence>
<dbReference type="PANTHER" id="PTHR43214:SF24">
    <property type="entry name" value="TRANSCRIPTIONAL REGULATORY PROTEIN NARL-RELATED"/>
    <property type="match status" value="1"/>
</dbReference>
<proteinExistence type="predicted"/>
<dbReference type="RefSeq" id="WP_253891131.1">
    <property type="nucleotide sequence ID" value="NZ_BAAAVB010000010.1"/>
</dbReference>
<sequence>MTGWPVLSPLAESLYGWALDRGGIGDHAEPAADLGASVEDVTRGISALRQLRLLTPAASAPNTLVPSSPDVAAAELVSPMQVEAMELQRRASDLEARLSSLGPMYLRSRRGEPVDVVDGADRVRAVLRDIVGRCAVEIISAHPGIVAVDDWLVNDLDSRDLGVRALFQHPVRVNTGLRAVLGGLVEAGCEIRTCEQITGQVVIVDRETAVIANRPDGAVVIREPSTVDYLSRGLERDWANALPFETEGSSAPRYGPAGDEIKRAIIRLLAAGAKDEQIARRLSISVRTCRRHIAEIMADWEVSSRFQAGVKATRVGIA</sequence>
<dbReference type="InterPro" id="IPR000792">
    <property type="entry name" value="Tscrpt_reg_LuxR_C"/>
</dbReference>
<dbReference type="Gene3D" id="1.10.10.10">
    <property type="entry name" value="Winged helix-like DNA-binding domain superfamily/Winged helix DNA-binding domain"/>
    <property type="match status" value="1"/>
</dbReference>
<dbReference type="InterPro" id="IPR039420">
    <property type="entry name" value="WalR-like"/>
</dbReference>
<accession>A0ABT1IMQ5</accession>
<dbReference type="InterPro" id="IPR036388">
    <property type="entry name" value="WH-like_DNA-bd_sf"/>
</dbReference>
<evidence type="ECO:0000256" key="2">
    <source>
        <dbReference type="ARBA" id="ARBA00023125"/>
    </source>
</evidence>
<feature type="domain" description="HTH luxR-type" evidence="4">
    <location>
        <begin position="263"/>
        <end position="312"/>
    </location>
</feature>
<dbReference type="CDD" id="cd06170">
    <property type="entry name" value="LuxR_C_like"/>
    <property type="match status" value="1"/>
</dbReference>
<keyword evidence="1" id="KW-0805">Transcription regulation</keyword>
<name>A0ABT1IMQ5_9PSEU</name>
<dbReference type="Pfam" id="PF00196">
    <property type="entry name" value="GerE"/>
    <property type="match status" value="1"/>
</dbReference>
<evidence type="ECO:0000259" key="4">
    <source>
        <dbReference type="SMART" id="SM00421"/>
    </source>
</evidence>